<feature type="region of interest" description="Disordered" evidence="2">
    <location>
        <begin position="1"/>
        <end position="33"/>
    </location>
</feature>
<dbReference type="InterPro" id="IPR040401">
    <property type="entry name" value="CCDC162"/>
</dbReference>
<dbReference type="PANTHER" id="PTHR33331">
    <property type="entry name" value="COILED-COIL DOMAIN-CONTAINING PROTEIN 162"/>
    <property type="match status" value="1"/>
</dbReference>
<feature type="region of interest" description="Disordered" evidence="2">
    <location>
        <begin position="777"/>
        <end position="804"/>
    </location>
</feature>
<name>A0A0S4INX2_BODSA</name>
<feature type="region of interest" description="Disordered" evidence="2">
    <location>
        <begin position="395"/>
        <end position="444"/>
    </location>
</feature>
<feature type="compositionally biased region" description="Low complexity" evidence="2">
    <location>
        <begin position="2532"/>
        <end position="2572"/>
    </location>
</feature>
<evidence type="ECO:0000313" key="4">
    <source>
        <dbReference type="Proteomes" id="UP000051952"/>
    </source>
</evidence>
<organism evidence="3 4">
    <name type="scientific">Bodo saltans</name>
    <name type="common">Flagellated protozoan</name>
    <dbReference type="NCBI Taxonomy" id="75058"/>
    <lineage>
        <taxon>Eukaryota</taxon>
        <taxon>Discoba</taxon>
        <taxon>Euglenozoa</taxon>
        <taxon>Kinetoplastea</taxon>
        <taxon>Metakinetoplastina</taxon>
        <taxon>Eubodonida</taxon>
        <taxon>Bodonidae</taxon>
        <taxon>Bodo</taxon>
    </lineage>
</organism>
<feature type="compositionally biased region" description="Polar residues" evidence="2">
    <location>
        <begin position="395"/>
        <end position="404"/>
    </location>
</feature>
<dbReference type="PANTHER" id="PTHR33331:SF13">
    <property type="entry name" value="COILED-COIL DOMAIN CONTAINING 162"/>
    <property type="match status" value="1"/>
</dbReference>
<feature type="compositionally biased region" description="Low complexity" evidence="2">
    <location>
        <begin position="406"/>
        <end position="435"/>
    </location>
</feature>
<dbReference type="EMBL" id="CYKH01000397">
    <property type="protein sequence ID" value="CUF74479.1"/>
    <property type="molecule type" value="Genomic_DNA"/>
</dbReference>
<protein>
    <recommendedName>
        <fullName evidence="5">DUF4549 domain-containing protein</fullName>
    </recommendedName>
</protein>
<evidence type="ECO:0000256" key="1">
    <source>
        <dbReference type="SAM" id="Coils"/>
    </source>
</evidence>
<reference evidence="4" key="1">
    <citation type="submission" date="2015-09" db="EMBL/GenBank/DDBJ databases">
        <authorList>
            <consortium name="Pathogen Informatics"/>
        </authorList>
    </citation>
    <scope>NUCLEOTIDE SEQUENCE [LARGE SCALE GENOMIC DNA]</scope>
    <source>
        <strain evidence="4">Lake Konstanz</strain>
    </source>
</reference>
<feature type="coiled-coil region" evidence="1">
    <location>
        <begin position="2228"/>
        <end position="2309"/>
    </location>
</feature>
<gene>
    <name evidence="3" type="ORF">BSAL_65395</name>
</gene>
<feature type="compositionally biased region" description="Low complexity" evidence="2">
    <location>
        <begin position="1525"/>
        <end position="1535"/>
    </location>
</feature>
<feature type="compositionally biased region" description="Polar residues" evidence="2">
    <location>
        <begin position="951"/>
        <end position="960"/>
    </location>
</feature>
<feature type="compositionally biased region" description="Low complexity" evidence="2">
    <location>
        <begin position="17"/>
        <end position="33"/>
    </location>
</feature>
<dbReference type="VEuPathDB" id="TriTrypDB:BSAL_65395"/>
<dbReference type="OrthoDB" id="76966at2759"/>
<evidence type="ECO:0008006" key="5">
    <source>
        <dbReference type="Google" id="ProtNLM"/>
    </source>
</evidence>
<evidence type="ECO:0000313" key="3">
    <source>
        <dbReference type="EMBL" id="CUF74479.1"/>
    </source>
</evidence>
<keyword evidence="4" id="KW-1185">Reference proteome</keyword>
<feature type="region of interest" description="Disordered" evidence="2">
    <location>
        <begin position="2504"/>
        <end position="2578"/>
    </location>
</feature>
<sequence length="2578" mass="285811">MASTSTNETAKPASGGNEQPPQAQQPAAEVNNNNNSSLYMDVEETELLHRFSTDNPNMVTFKDTDDRVRTLEERFPESELEKLLIKANRTLEERFPESELEKLLIKANQLLSKRKEAMATDDRVQTLPLHPTIPTVLELRELRNAIIDTVALSEESRASLPYALALLKTFFEGETERLPRKLLKYLQRYEQLSSKDTECAIALRSPVQQRLSKVQEQIQFAKHALQTITTYSDLYSAQSRIGTNSRSYAPDNTDDAKFSAQSVNARMAEALHPLFFRYFIADQSVEYRCSRRFERFLSRAQLIPFTKRYDLYAEVTQHLVGGHPAIGADQSHAVPLLGKVESSFADQLDHLCSCFRIPHNDSNADLQQFAYLVNRKYQLVFAAQNEEWMFVQDTHQPHSQNADGRSTANSAALKSTSSSKTSAGGARTPTPTPGTAAGGKSAGSAGDASVVKVVLRKSLWANHALRIDPGAPAWQVQQELRLSTVALTGEGGRQIVSEIEYLKESNVQQSGDRWKQRAEALHRRLQHRKGFGIVTSGVLAADAATEDAPSIDMAAINRLVAGSPLLQKYHAAQQLRFIRTREFRRKILDFLNCFASILRTVAQDTSMTKSVSHSSTGVAAISIPPIPADAEFEHRRKVLDAALTVDDPLRFVECESFASQMMSLHFDGVAGDADVDSTDLKTTQDVSGGRKKSASHFGKDAAAAFEEAKPSSSPSAISTAHIDSVEVVDGKYSVKRGHDGVPVMDSWAIEELARVEHWLARVATWFVEQYNNGTYPDPFDANHNNNPRGSPTSPDSPNQDGSSGVIDYATVVEDLLEAECWFMEGKFKVVNDYREAYEQTTDGKKQHELASAMIGLIRRRPRIDFSDAYFTGSFTREVVNFELHHALLREIIQAQIVEERRIIASAAPRDSKPDAAATGGAGSTQDKDRAPPSRANSIYSAGSVKGGGQGANNPQSNAPSMSGARVKAADTNEFPAALQRSLSKSNIDPLCFGLPEASINDPRLFHSLYPGSSVGNLLDVYRSLGSISVIPALIEHAARQVADRFHLEQYPTTSQVLEKEVLQEMLVQWRVLVEEDKVGRQIHASSVNDIDVDATSVAAIHDIRQLDSIVDELLSEEDISARKRNNAGGAGGDNEPAGGHAGILGLGHARQLPPLSPRCVHYITLIEILHVRSALLTSLYETEILYALHRRQGKIMGLSVKKSQLGPIDFETRRTFAEVDDLEAFKDTSNPLEEILSVKTEMLSSLSIGEFDAQMAVFDLQTYDGVRRLVSHTSTDFRAALTVQLCTKNMLISVTHCNMVAVDVYFENVFKQVYDRACKQMVNFRYTNSTPSTPLVRCRLRSWPAVTALQDHSAVDANSGTTTTLERAQLSKYFISVNNIKSVFRKFILNEMSNRTSDVMSSKRPETLRKVLRELKSTLIKEYCVAVTMATYQLAAKYHCCALSLHLRKVVLQDPQLNFFVLGAANDVIRPAPRGLVSTGESRRAATCMLTRNGRVDEARYIPNVLQILSMDSKDARPSGNSNSGGTQQNVAGNANAGGSGGTSSAAVCVVLPNLSAGTTYLRSNVLLSLTARMLHHWNAIMRLLRTLAGISPSLRNASLGLADDSAGVTKNAMLDVWKTELAMLANELEALRDPNDTVSVVEYLEGKHSVLFLKTVAGLTNAKSFAERYQHVSSAKKFSNLLRLFSDSSMFRFDARPQRVARFLNPQLELWQSAQSQLPPDERLKISPYYAPVTGVKKLLDGTMPTDLEQALHDIDSMPPASMALHRDEDTFYGEVTKHHFEFIGDEVLAPLQALEWLEAALGTEERNLLGTEVARVEQLVDESREDAESLLPIRIPNPKASAQVAAVVIPTVAHFELMLFVSRRDRLRDLFFVLNRECTRSGWQRISKAQKAATATAASSSDGPTSTSGSDNFSSNMAVVLDDLYARQILSRGRVVCEKEAADRNDTRFRRKQKGNEKEVVRRQYQLLVMEVNKLLLLKFRVEAEQVVKELEDAAAVREKLNHVAAEGTAGRRSATHSHNLAFKSSVFTDFCRIVMARAMCTRPEGERMATFHIPESSLTLAMDTVGTRLAEWNNAVITANVNISEQLIRDLQAKVCNLEKKLQHEMYLREVDAKSVDRRAAAEIADRKYELLFSNGVLEKQLQSLTSQLHGSELRLRESLRVEYQERIAALESDLILSEQRFQAFKKKTFRDVQASLEEIKKGAMLAVGKMENAPLHMKRQALRIAISDDELNTLKEQNAELKQAIQKTKIWYEIKAMRTKAAFEKKLKDATRSIEESRANFWDSKESTEAEIKQLKAQLSSSQYQQSQSEIEIEMLRKDLQVQLSNKKDLVSWKLQNAKAVDELQIKLRKFEKWNAYDMDKIVAEYEKRQQLQQLQNVSSDDAAATPTKKGASGRGTSSSGLQRQSSAQGANSSMTISVDEHKRLLEKIDREKKLKEQAFAKIDEMKMAEAGSTEALVWQRKYFESATELQRYLKELEATRAFLVANGLTLPITSTTPLAGAARGSSAMSNTRPGAATPTAPSFELRPSLSSAPAARPPHSAASSSKPATTLDAARVVSSAASVPNASRLNKKA</sequence>
<dbReference type="Proteomes" id="UP000051952">
    <property type="component" value="Unassembled WGS sequence"/>
</dbReference>
<feature type="region of interest" description="Disordered" evidence="2">
    <location>
        <begin position="1513"/>
        <end position="1537"/>
    </location>
</feature>
<evidence type="ECO:0000256" key="2">
    <source>
        <dbReference type="SAM" id="MobiDB-lite"/>
    </source>
</evidence>
<accession>A0A0S4INX2</accession>
<proteinExistence type="predicted"/>
<feature type="region of interest" description="Disordered" evidence="2">
    <location>
        <begin position="2378"/>
        <end position="2421"/>
    </location>
</feature>
<feature type="compositionally biased region" description="Polar residues" evidence="2">
    <location>
        <begin position="782"/>
        <end position="802"/>
    </location>
</feature>
<feature type="region of interest" description="Disordered" evidence="2">
    <location>
        <begin position="907"/>
        <end position="967"/>
    </location>
</feature>
<feature type="compositionally biased region" description="Polar residues" evidence="2">
    <location>
        <begin position="2399"/>
        <end position="2421"/>
    </location>
</feature>
<keyword evidence="1" id="KW-0175">Coiled coil</keyword>